<feature type="transmembrane region" description="Helical" evidence="7">
    <location>
        <begin position="124"/>
        <end position="143"/>
    </location>
</feature>
<protein>
    <submittedName>
        <fullName evidence="9">Sugar transferase</fullName>
        <ecNumber evidence="9">2.7.8.-</ecNumber>
    </submittedName>
</protein>
<dbReference type="PANTHER" id="PTHR30576">
    <property type="entry name" value="COLANIC BIOSYNTHESIS UDP-GLUCOSE LIPID CARRIER TRANSFERASE"/>
    <property type="match status" value="1"/>
</dbReference>
<comment type="subcellular location">
    <subcellularLocation>
        <location evidence="1">Membrane</location>
        <topology evidence="1">Multi-pass membrane protein</topology>
    </subcellularLocation>
</comment>
<accession>A0ABU4B782</accession>
<keyword evidence="5 7" id="KW-1133">Transmembrane helix</keyword>
<evidence type="ECO:0000256" key="2">
    <source>
        <dbReference type="ARBA" id="ARBA00006464"/>
    </source>
</evidence>
<dbReference type="InterPro" id="IPR003362">
    <property type="entry name" value="Bact_transf"/>
</dbReference>
<evidence type="ECO:0000256" key="1">
    <source>
        <dbReference type="ARBA" id="ARBA00004141"/>
    </source>
</evidence>
<evidence type="ECO:0000313" key="10">
    <source>
        <dbReference type="Proteomes" id="UP001185755"/>
    </source>
</evidence>
<dbReference type="EC" id="2.7.8.-" evidence="9"/>
<feature type="transmembrane region" description="Helical" evidence="7">
    <location>
        <begin position="328"/>
        <end position="349"/>
    </location>
</feature>
<dbReference type="GO" id="GO:0016740">
    <property type="term" value="F:transferase activity"/>
    <property type="evidence" value="ECO:0007669"/>
    <property type="project" value="UniProtKB-KW"/>
</dbReference>
<dbReference type="PANTHER" id="PTHR30576:SF10">
    <property type="entry name" value="SLL5057 PROTEIN"/>
    <property type="match status" value="1"/>
</dbReference>
<feature type="transmembrane region" description="Helical" evidence="7">
    <location>
        <begin position="149"/>
        <end position="169"/>
    </location>
</feature>
<evidence type="ECO:0000256" key="7">
    <source>
        <dbReference type="SAM" id="Phobius"/>
    </source>
</evidence>
<dbReference type="Proteomes" id="UP001185755">
    <property type="component" value="Unassembled WGS sequence"/>
</dbReference>
<comment type="caution">
    <text evidence="9">The sequence shown here is derived from an EMBL/GenBank/DDBJ whole genome shotgun (WGS) entry which is preliminary data.</text>
</comment>
<evidence type="ECO:0000256" key="6">
    <source>
        <dbReference type="ARBA" id="ARBA00023136"/>
    </source>
</evidence>
<dbReference type="Pfam" id="PF02397">
    <property type="entry name" value="Bac_transf"/>
    <property type="match status" value="1"/>
</dbReference>
<feature type="domain" description="Bacterial sugar transferase" evidence="8">
    <location>
        <begin position="323"/>
        <end position="512"/>
    </location>
</feature>
<feature type="transmembrane region" description="Helical" evidence="7">
    <location>
        <begin position="51"/>
        <end position="69"/>
    </location>
</feature>
<dbReference type="RefSeq" id="WP_317562933.1">
    <property type="nucleotide sequence ID" value="NZ_JAWLJX010000001.1"/>
</dbReference>
<proteinExistence type="inferred from homology"/>
<evidence type="ECO:0000259" key="8">
    <source>
        <dbReference type="Pfam" id="PF02397"/>
    </source>
</evidence>
<dbReference type="NCBIfam" id="TIGR03025">
    <property type="entry name" value="EPS_sugtrans"/>
    <property type="match status" value="1"/>
</dbReference>
<dbReference type="InterPro" id="IPR017475">
    <property type="entry name" value="EPS_sugar_tfrase"/>
</dbReference>
<comment type="similarity">
    <text evidence="2">Belongs to the bacterial sugar transferase family.</text>
</comment>
<name>A0ABU4B782_9NOCA</name>
<evidence type="ECO:0000313" key="9">
    <source>
        <dbReference type="EMBL" id="MDV6260054.1"/>
    </source>
</evidence>
<feature type="transmembrane region" description="Helical" evidence="7">
    <location>
        <begin position="81"/>
        <end position="103"/>
    </location>
</feature>
<dbReference type="EMBL" id="JAWLJX010000001">
    <property type="protein sequence ID" value="MDV6260054.1"/>
    <property type="molecule type" value="Genomic_DNA"/>
</dbReference>
<keyword evidence="10" id="KW-1185">Reference proteome</keyword>
<reference evidence="9 10" key="1">
    <citation type="submission" date="2023-10" db="EMBL/GenBank/DDBJ databases">
        <title>Development of a sustainable strategy for remediation of hydrocarbon-contaminated territories based on the waste exchange concept.</title>
        <authorList>
            <person name="Krivoruchko A."/>
        </authorList>
    </citation>
    <scope>NUCLEOTIDE SEQUENCE [LARGE SCALE GENOMIC DNA]</scope>
    <source>
        <strain evidence="9 10">IEGM 1323</strain>
    </source>
</reference>
<evidence type="ECO:0000256" key="4">
    <source>
        <dbReference type="ARBA" id="ARBA00022692"/>
    </source>
</evidence>
<keyword evidence="4 7" id="KW-0812">Transmembrane</keyword>
<keyword evidence="3 9" id="KW-0808">Transferase</keyword>
<gene>
    <name evidence="9" type="ORF">R3P96_01750</name>
</gene>
<sequence length="517" mass="56112">MNVALGKLTSGYNPVKSRSNSPDLPKLISSSEEAYVPAKRTEWQRAYRRRVLLTDAGVIVAALVSAQLIRFGTPATDSPETLSALIFFTAFSAALGLVWLLSLGLVQSRDPQLIGNGADEYRRVISATGWLFGGVAVVDLLVQSGIARGYLAIALPIGLVGLLAGRRFWRRRLAGKRSAGNYLSEVIVIGNVTSIKRISGNFDNAADAGYRVIGACIPGYIGAAGATVDANGRTIEILGDETAIDNALRKTSATTVAVAAVEHLGYERMRDLAWKLDKHRIDLVVAPGVADIAGPRLKIRPIDNLPLLHVDRPKYDGATRKSKTIFDFVLASIALLVLSPILVIAAVAIKVGDRGPIFYRQERVGLQGEKFRIWKLRTMVVDADSAIGNARQDADQQTSVFYKSATDSRITKTGRLLRKLSIDELPQLFNVLSGDMSIVGPRPLVPGEGAAVENFVERRSLVKPGVTGLWQVSGRSDVAESERIRLDHYYVDNWSIVQDLVIIWRTAAAVLKSDGAY</sequence>
<keyword evidence="6 7" id="KW-0472">Membrane</keyword>
<evidence type="ECO:0000256" key="3">
    <source>
        <dbReference type="ARBA" id="ARBA00022679"/>
    </source>
</evidence>
<organism evidence="9 10">
    <name type="scientific">Rhodococcoides yunnanense</name>
    <dbReference type="NCBI Taxonomy" id="278209"/>
    <lineage>
        <taxon>Bacteria</taxon>
        <taxon>Bacillati</taxon>
        <taxon>Actinomycetota</taxon>
        <taxon>Actinomycetes</taxon>
        <taxon>Mycobacteriales</taxon>
        <taxon>Nocardiaceae</taxon>
        <taxon>Rhodococcoides</taxon>
    </lineage>
</organism>
<evidence type="ECO:0000256" key="5">
    <source>
        <dbReference type="ARBA" id="ARBA00022989"/>
    </source>
</evidence>